<dbReference type="GO" id="GO:0005874">
    <property type="term" value="C:microtubule"/>
    <property type="evidence" value="ECO:0007669"/>
    <property type="project" value="UniProtKB-KW"/>
</dbReference>
<evidence type="ECO:0000256" key="8">
    <source>
        <dbReference type="ARBA" id="ARBA00023212"/>
    </source>
</evidence>
<keyword evidence="6" id="KW-0498">Mitosis</keyword>
<reference evidence="10" key="1">
    <citation type="submission" date="2023-03" db="EMBL/GenBank/DDBJ databases">
        <title>Massive genome expansion in bonnet fungi (Mycena s.s.) driven by repeated elements and novel gene families across ecological guilds.</title>
        <authorList>
            <consortium name="Lawrence Berkeley National Laboratory"/>
            <person name="Harder C.B."/>
            <person name="Miyauchi S."/>
            <person name="Viragh M."/>
            <person name="Kuo A."/>
            <person name="Thoen E."/>
            <person name="Andreopoulos B."/>
            <person name="Lu D."/>
            <person name="Skrede I."/>
            <person name="Drula E."/>
            <person name="Henrissat B."/>
            <person name="Morin E."/>
            <person name="Kohler A."/>
            <person name="Barry K."/>
            <person name="LaButti K."/>
            <person name="Morin E."/>
            <person name="Salamov A."/>
            <person name="Lipzen A."/>
            <person name="Mereny Z."/>
            <person name="Hegedus B."/>
            <person name="Baldrian P."/>
            <person name="Stursova M."/>
            <person name="Weitz H."/>
            <person name="Taylor A."/>
            <person name="Grigoriev I.V."/>
            <person name="Nagy L.G."/>
            <person name="Martin F."/>
            <person name="Kauserud H."/>
        </authorList>
    </citation>
    <scope>NUCLEOTIDE SEQUENCE</scope>
    <source>
        <strain evidence="10">CBHHK200</strain>
    </source>
</reference>
<evidence type="ECO:0000256" key="6">
    <source>
        <dbReference type="ARBA" id="ARBA00022776"/>
    </source>
</evidence>
<comment type="subcellular location">
    <subcellularLocation>
        <location evidence="1">Cytoplasm</location>
        <location evidence="1">Cytoskeleton</location>
        <location evidence="1">Spindle</location>
    </subcellularLocation>
</comment>
<evidence type="ECO:0000313" key="11">
    <source>
        <dbReference type="Proteomes" id="UP001218188"/>
    </source>
</evidence>
<comment type="caution">
    <text evidence="10">The sequence shown here is derived from an EMBL/GenBank/DDBJ whole genome shotgun (WGS) entry which is preliminary data.</text>
</comment>
<sequence length="225" mass="24686">MASSSLDATTAGAIHLQRGIDSIFSHSSDSLISSLEPGAQQRLDVLVCIADLLGIDDLSFSSYSSSITRTSVRYQGALQTLNRLELVERELQCHLTAVVQEERLIESWIERIGTEHATAESTATIQGRREMLLKKAKEYRAALDVIVAKVPRSPTDTFADLTAQQAANEEKAAAIKAKRAQIKAFKGLPPNLDLARQQLKTARAAQMDLIQTRERLLGRMAESVV</sequence>
<keyword evidence="8" id="KW-0206">Cytoskeleton</keyword>
<dbReference type="AlphaFoldDB" id="A0AAD6X0E2"/>
<protein>
    <submittedName>
        <fullName evidence="10">Uncharacterized protein</fullName>
    </submittedName>
</protein>
<evidence type="ECO:0000256" key="2">
    <source>
        <dbReference type="ARBA" id="ARBA00005479"/>
    </source>
</evidence>
<dbReference type="GO" id="GO:0070652">
    <property type="term" value="C:HAUS complex"/>
    <property type="evidence" value="ECO:0007669"/>
    <property type="project" value="InterPro"/>
</dbReference>
<dbReference type="PANTHER" id="PTHR31570">
    <property type="entry name" value="HAUS AUGMIN-LIKE COMPLEX SUBUNIT 1"/>
    <property type="match status" value="1"/>
</dbReference>
<dbReference type="InterPro" id="IPR026243">
    <property type="entry name" value="HAUS1"/>
</dbReference>
<dbReference type="EMBL" id="JARJCM010000093">
    <property type="protein sequence ID" value="KAJ7030201.1"/>
    <property type="molecule type" value="Genomic_DNA"/>
</dbReference>
<evidence type="ECO:0000256" key="3">
    <source>
        <dbReference type="ARBA" id="ARBA00022490"/>
    </source>
</evidence>
<comment type="similarity">
    <text evidence="2">Belongs to the HAUS1 family.</text>
</comment>
<gene>
    <name evidence="10" type="ORF">C8F04DRAFT_961975</name>
</gene>
<evidence type="ECO:0000256" key="9">
    <source>
        <dbReference type="ARBA" id="ARBA00023306"/>
    </source>
</evidence>
<proteinExistence type="inferred from homology"/>
<organism evidence="10 11">
    <name type="scientific">Mycena alexandri</name>
    <dbReference type="NCBI Taxonomy" id="1745969"/>
    <lineage>
        <taxon>Eukaryota</taxon>
        <taxon>Fungi</taxon>
        <taxon>Dikarya</taxon>
        <taxon>Basidiomycota</taxon>
        <taxon>Agaricomycotina</taxon>
        <taxon>Agaricomycetes</taxon>
        <taxon>Agaricomycetidae</taxon>
        <taxon>Agaricales</taxon>
        <taxon>Marasmiineae</taxon>
        <taxon>Mycenaceae</taxon>
        <taxon>Mycena</taxon>
    </lineage>
</organism>
<evidence type="ECO:0000256" key="1">
    <source>
        <dbReference type="ARBA" id="ARBA00004186"/>
    </source>
</evidence>
<evidence type="ECO:0000256" key="4">
    <source>
        <dbReference type="ARBA" id="ARBA00022618"/>
    </source>
</evidence>
<dbReference type="PANTHER" id="PTHR31570:SF1">
    <property type="entry name" value="HAUS AUGMIN-LIKE COMPLEX SUBUNIT 1"/>
    <property type="match status" value="1"/>
</dbReference>
<keyword evidence="3" id="KW-0963">Cytoplasm</keyword>
<keyword evidence="9" id="KW-0131">Cell cycle</keyword>
<evidence type="ECO:0000256" key="5">
    <source>
        <dbReference type="ARBA" id="ARBA00022701"/>
    </source>
</evidence>
<keyword evidence="5" id="KW-0493">Microtubule</keyword>
<evidence type="ECO:0000313" key="10">
    <source>
        <dbReference type="EMBL" id="KAJ7030201.1"/>
    </source>
</evidence>
<name>A0AAD6X0E2_9AGAR</name>
<dbReference type="Proteomes" id="UP001218188">
    <property type="component" value="Unassembled WGS sequence"/>
</dbReference>
<dbReference type="GO" id="GO:0005819">
    <property type="term" value="C:spindle"/>
    <property type="evidence" value="ECO:0007669"/>
    <property type="project" value="UniProtKB-SubCell"/>
</dbReference>
<accession>A0AAD6X0E2</accession>
<keyword evidence="4" id="KW-0132">Cell division</keyword>
<dbReference type="GO" id="GO:0051301">
    <property type="term" value="P:cell division"/>
    <property type="evidence" value="ECO:0007669"/>
    <property type="project" value="UniProtKB-KW"/>
</dbReference>
<dbReference type="GO" id="GO:0005829">
    <property type="term" value="C:cytosol"/>
    <property type="evidence" value="ECO:0007669"/>
    <property type="project" value="TreeGrafter"/>
</dbReference>
<keyword evidence="7" id="KW-0175">Coiled coil</keyword>
<dbReference type="GO" id="GO:0051225">
    <property type="term" value="P:spindle assembly"/>
    <property type="evidence" value="ECO:0007669"/>
    <property type="project" value="InterPro"/>
</dbReference>
<evidence type="ECO:0000256" key="7">
    <source>
        <dbReference type="ARBA" id="ARBA00023054"/>
    </source>
</evidence>
<keyword evidence="11" id="KW-1185">Reference proteome</keyword>
<dbReference type="Pfam" id="PF25762">
    <property type="entry name" value="HAUS1"/>
    <property type="match status" value="1"/>
</dbReference>